<evidence type="ECO:0000256" key="1">
    <source>
        <dbReference type="ARBA" id="ARBA00022723"/>
    </source>
</evidence>
<feature type="domain" description="PHD-type" evidence="7">
    <location>
        <begin position="14"/>
        <end position="63"/>
    </location>
</feature>
<dbReference type="InterPro" id="IPR043502">
    <property type="entry name" value="DNA/RNA_pol_sf"/>
</dbReference>
<dbReference type="PROSITE" id="PS50016">
    <property type="entry name" value="ZF_PHD_2"/>
    <property type="match status" value="1"/>
</dbReference>
<feature type="compositionally biased region" description="Polar residues" evidence="6">
    <location>
        <begin position="238"/>
        <end position="256"/>
    </location>
</feature>
<feature type="domain" description="Integrase catalytic" evidence="8">
    <location>
        <begin position="1635"/>
        <end position="1825"/>
    </location>
</feature>
<feature type="region of interest" description="Disordered" evidence="6">
    <location>
        <begin position="1940"/>
        <end position="1970"/>
    </location>
</feature>
<feature type="compositionally biased region" description="Basic and acidic residues" evidence="6">
    <location>
        <begin position="225"/>
        <end position="234"/>
    </location>
</feature>
<evidence type="ECO:0000259" key="8">
    <source>
        <dbReference type="PROSITE" id="PS50994"/>
    </source>
</evidence>
<feature type="compositionally biased region" description="Basic and acidic residues" evidence="6">
    <location>
        <begin position="1961"/>
        <end position="1970"/>
    </location>
</feature>
<dbReference type="PROSITE" id="PS01359">
    <property type="entry name" value="ZF_PHD_1"/>
    <property type="match status" value="1"/>
</dbReference>
<dbReference type="EnsemblMetazoa" id="AALFPA23_006511.R8487">
    <property type="protein sequence ID" value="AALFPA23_006511.P8487"/>
    <property type="gene ID" value="AALFPA23_006511"/>
</dbReference>
<dbReference type="InterPro" id="IPR019786">
    <property type="entry name" value="Zinc_finger_PHD-type_CS"/>
</dbReference>
<dbReference type="InterPro" id="IPR013083">
    <property type="entry name" value="Znf_RING/FYVE/PHD"/>
</dbReference>
<sequence length="1970" mass="221869">MMSLPGEKDAAASPSSCVACDRPDSDENMVACDGCECWYHFSCADVDESVSGQPWKCESCGIMNQTPIPTKNIRKANGKEGGKRLTVPTGAKKSSKVSVSSKGTSRRSKKSAAGDDVSLTSSARARLALELRMLDEDEQIKEQELQAELELKNKKLMLQKQNRERELALEAKQLAEEKAFQERQLEEEEKGRKALLQMKRLSLEAKKNIVRQFSQRGSDVSSLSESEKSSEAKVRSWLQKSGEQTEGIVRSTSAARGSSHVPEITGKVVLDEIRNPISGAAKKVNYLFEEIPGTTEGDKNDGDSVCNVQQQAFNDEIGPTSRQLAARQVMGKDLPTFSGNPEEWPIWISNFERSTATCGFSMDENLIRLQRCLKGQAMEMVRCRLLSPASVPHVIKALQMRYGRPETLIRALTEKIRLLAPPNTNDLESIVDFGMAVDSLVEHLKSAKQQAHLANPSLLHDLVAKLPVDYRLKWSAYKSTIPVVNLGTFGAFMSTLVELAYEVMDDQPTGKTTKGAQKPKDRSFVYTHSEYSSNEPTLVRPAKKVCAACKMEGHKIADCFNFKAMNIDNRLQIVSQNSLCRTCLNQHGKWPCKTWKGCEVEGCRLRHHTLLHTTTPAVPLVVSTSHSQLLSGNSPIFRILPVTLYAKDRCVNVFAFVDEGSQISLLDVAVAEQLGVTGPASTLSLQWTGNVTREEANSRVIQMEVSGGTSNNHYKIMDARTVEGLQLPTQSLHYQDLAGKYPHLRGLPIIDYENVTPKLLIGLDNLKLTIPLKIREGGWGQPMAAKCRLGWSIYGSSRSATESFTCGFHVGGWTNSKDDLNQIVRDFITLDNSGVQPPLAPLESKENKRAQQLLQTTTRRVGSRFETGLLWKWDEIQLPDSYGMALRRLHSLEKRLGKEPLLYDSVRQQIREYKEKGYTHQATEEELANTSSGKSWYLPLGIVLNPRKPNKVRIIWDAAAQVNGVSLNSVLLKGPDYLASLIEVFYHFRLYAVALTGDIKEMFHRLYIRREDRQFQRFLWRDDVKSKVQVFVMDVSIFGATCSPSSAQYVKNVNAKEFESESPRAAAAITRYHYVDDYLDSFPTAAEAVQVGSEVRRVHAAGGFEIRNFLSNDPTVAATVGAISNEAEKKINPEKEDIVESVLGMKWIPTGDDLTYSFVIRADLGYALDQSHKPSKREVLRVVMSLFDPLGLISYFIIHGKTLMQDIWASGVDWDEPVSTELCEQWWRWTAHLPGLNSIRIPRCYFAAADYQSYSSLQIHVFVDASKSAYACVVYFRVESEKGPEVALVAGKAKVAPLKLMSVPRLELQAAVLGTRLLNSVVSLHDLPVSRRVLWTDSQTVLAWLRSDHRRYQQFVGFRVAEILSSTDVQEWRKIDTELNVADLATKWGKGPNFERDNPWFRGPKFLLESESFWPKQEAVQCTTNEEIRHVGVHVEQTVPLIEVGRFSSWDKLHRTTAYVHRFISNLIRKKHGERLELGVLKQQELAIGEVTLYKQAQQEYYAGEIKQLSGQKRSMQHRHSAVSRSSKIFKLWPFLDQSGVLRMRGRIGAAPHVPYAAKFPTILPQKSAITLLLVDKFHRRFRHANRETVVNEMRQEFHIPKMRACVGKVARNCMFCRLRKAIPRLPPMAPLPKVRLTPFVRPFSFVGLDYFGPVLVKVGRSNAKRWIALFTCLSIRAVHMEVVHSMSTESCIQAIRRFVSRRGSPIEIFTDNGTNFHGANNQLKKEIEERNQRLASVFTNSNTRWSFNPPGTPHMGGVWERMVRSVKVAIKSTLDESRKPDDETLETVIIEAEGMINTRPLTYIPLESADQEALTPNHFLLGSSSGVKQLAVLPTDYRATLRSSWNLAKHLADEFWRRWITEYLPVISRRCKWFDNVKDFKEGDLVLVVDGTVRSQWTRGRIERVMTGADGRVRQAWVRTNSGVDRRSVTNLALLDVMEDGDPHQKDGSGSRVGECDDGMPPRDGDGLN</sequence>
<dbReference type="CDD" id="cd15522">
    <property type="entry name" value="PHD_TAF3"/>
    <property type="match status" value="1"/>
</dbReference>
<name>A0ABM1Y7J2_AEDAL</name>
<dbReference type="SUPFAM" id="SSF57903">
    <property type="entry name" value="FYVE/PHD zinc finger"/>
    <property type="match status" value="1"/>
</dbReference>
<dbReference type="RefSeq" id="XP_062700261.1">
    <property type="nucleotide sequence ID" value="XM_062844277.1"/>
</dbReference>
<dbReference type="InterPro" id="IPR041588">
    <property type="entry name" value="Integrase_H2C2"/>
</dbReference>
<dbReference type="InterPro" id="IPR036397">
    <property type="entry name" value="RNaseH_sf"/>
</dbReference>
<dbReference type="Pfam" id="PF17921">
    <property type="entry name" value="Integrase_H2C2"/>
    <property type="match status" value="1"/>
</dbReference>
<dbReference type="Pfam" id="PF03564">
    <property type="entry name" value="DUF1759"/>
    <property type="match status" value="1"/>
</dbReference>
<evidence type="ECO:0000259" key="7">
    <source>
        <dbReference type="PROSITE" id="PS50016"/>
    </source>
</evidence>
<dbReference type="InterPro" id="IPR011011">
    <property type="entry name" value="Znf_FYVE_PHD"/>
</dbReference>
<reference evidence="10" key="1">
    <citation type="journal article" date="2015" name="Proc. Natl. Acad. Sci. U.S.A.">
        <title>Genome sequence of the Asian Tiger mosquito, Aedes albopictus, reveals insights into its biology, genetics, and evolution.</title>
        <authorList>
            <person name="Chen X.G."/>
            <person name="Jiang X."/>
            <person name="Gu J."/>
            <person name="Xu M."/>
            <person name="Wu Y."/>
            <person name="Deng Y."/>
            <person name="Zhang C."/>
            <person name="Bonizzoni M."/>
            <person name="Dermauw W."/>
            <person name="Vontas J."/>
            <person name="Armbruster P."/>
            <person name="Huang X."/>
            <person name="Yang Y."/>
            <person name="Zhang H."/>
            <person name="He W."/>
            <person name="Peng H."/>
            <person name="Liu Y."/>
            <person name="Wu K."/>
            <person name="Chen J."/>
            <person name="Lirakis M."/>
            <person name="Topalis P."/>
            <person name="Van Leeuwen T."/>
            <person name="Hall A.B."/>
            <person name="Jiang X."/>
            <person name="Thorpe C."/>
            <person name="Mueller R.L."/>
            <person name="Sun C."/>
            <person name="Waterhouse R.M."/>
            <person name="Yan G."/>
            <person name="Tu Z.J."/>
            <person name="Fang X."/>
            <person name="James A.A."/>
        </authorList>
    </citation>
    <scope>NUCLEOTIDE SEQUENCE [LARGE SCALE GENOMIC DNA]</scope>
    <source>
        <strain evidence="10">Foshan</strain>
    </source>
</reference>
<dbReference type="Pfam" id="PF05380">
    <property type="entry name" value="Peptidase_A17"/>
    <property type="match status" value="1"/>
</dbReference>
<dbReference type="EnsemblMetazoa" id="AALFPA23_006511.R8486">
    <property type="protein sequence ID" value="AALFPA23_006511.P8486"/>
    <property type="gene ID" value="AALFPA23_006511"/>
</dbReference>
<evidence type="ECO:0000313" key="9">
    <source>
        <dbReference type="EnsemblMetazoa" id="AALFPA23_006511.P8487"/>
    </source>
</evidence>
<dbReference type="InterPro" id="IPR040676">
    <property type="entry name" value="DUF5641"/>
</dbReference>
<dbReference type="InterPro" id="IPR012337">
    <property type="entry name" value="RNaseH-like_sf"/>
</dbReference>
<evidence type="ECO:0000256" key="4">
    <source>
        <dbReference type="PROSITE-ProRule" id="PRU00146"/>
    </source>
</evidence>
<dbReference type="GeneID" id="134284855"/>
<dbReference type="InterPro" id="IPR005312">
    <property type="entry name" value="DUF1759"/>
</dbReference>
<dbReference type="InterPro" id="IPR001584">
    <property type="entry name" value="Integrase_cat-core"/>
</dbReference>
<dbReference type="Gene3D" id="3.30.420.10">
    <property type="entry name" value="Ribonuclease H-like superfamily/Ribonuclease H"/>
    <property type="match status" value="1"/>
</dbReference>
<dbReference type="SMART" id="SM00249">
    <property type="entry name" value="PHD"/>
    <property type="match status" value="1"/>
</dbReference>
<dbReference type="Pfam" id="PF00628">
    <property type="entry name" value="PHD"/>
    <property type="match status" value="1"/>
</dbReference>
<keyword evidence="1" id="KW-0479">Metal-binding</keyword>
<dbReference type="InterPro" id="IPR019787">
    <property type="entry name" value="Znf_PHD-finger"/>
</dbReference>
<dbReference type="InterPro" id="IPR008042">
    <property type="entry name" value="Retrotrans_Pao"/>
</dbReference>
<dbReference type="RefSeq" id="XP_062700262.1">
    <property type="nucleotide sequence ID" value="XM_062844278.1"/>
</dbReference>
<dbReference type="PANTHER" id="PTHR47331:SF1">
    <property type="entry name" value="GAG-LIKE PROTEIN"/>
    <property type="match status" value="1"/>
</dbReference>
<keyword evidence="3" id="KW-0862">Zinc</keyword>
<organism evidence="9 10">
    <name type="scientific">Aedes albopictus</name>
    <name type="common">Asian tiger mosquito</name>
    <name type="synonym">Stegomyia albopicta</name>
    <dbReference type="NCBI Taxonomy" id="7160"/>
    <lineage>
        <taxon>Eukaryota</taxon>
        <taxon>Metazoa</taxon>
        <taxon>Ecdysozoa</taxon>
        <taxon>Arthropoda</taxon>
        <taxon>Hexapoda</taxon>
        <taxon>Insecta</taxon>
        <taxon>Pterygota</taxon>
        <taxon>Neoptera</taxon>
        <taxon>Endopterygota</taxon>
        <taxon>Diptera</taxon>
        <taxon>Nematocera</taxon>
        <taxon>Culicoidea</taxon>
        <taxon>Culicidae</taxon>
        <taxon>Culicinae</taxon>
        <taxon>Aedini</taxon>
        <taxon>Aedes</taxon>
        <taxon>Stegomyia</taxon>
    </lineage>
</organism>
<evidence type="ECO:0000256" key="3">
    <source>
        <dbReference type="ARBA" id="ARBA00022833"/>
    </source>
</evidence>
<keyword evidence="5" id="KW-0175">Coiled coil</keyword>
<feature type="region of interest" description="Disordered" evidence="6">
    <location>
        <begin position="71"/>
        <end position="117"/>
    </location>
</feature>
<dbReference type="Pfam" id="PF18701">
    <property type="entry name" value="DUF5641"/>
    <property type="match status" value="1"/>
</dbReference>
<keyword evidence="10" id="KW-1185">Reference proteome</keyword>
<proteinExistence type="predicted"/>
<dbReference type="CDD" id="cd22249">
    <property type="entry name" value="UDM1_RNF168_RNF169-like"/>
    <property type="match status" value="1"/>
</dbReference>
<dbReference type="SUPFAM" id="SSF56672">
    <property type="entry name" value="DNA/RNA polymerases"/>
    <property type="match status" value="1"/>
</dbReference>
<evidence type="ECO:0000313" key="10">
    <source>
        <dbReference type="Proteomes" id="UP000069940"/>
    </source>
</evidence>
<keyword evidence="2 4" id="KW-0863">Zinc-finger</keyword>
<evidence type="ECO:0000256" key="5">
    <source>
        <dbReference type="SAM" id="Coils"/>
    </source>
</evidence>
<reference evidence="9" key="2">
    <citation type="submission" date="2025-05" db="UniProtKB">
        <authorList>
            <consortium name="EnsemblMetazoa"/>
        </authorList>
    </citation>
    <scope>IDENTIFICATION</scope>
    <source>
        <strain evidence="9">Foshan</strain>
    </source>
</reference>
<feature type="coiled-coil region" evidence="5">
    <location>
        <begin position="142"/>
        <end position="191"/>
    </location>
</feature>
<evidence type="ECO:0000256" key="6">
    <source>
        <dbReference type="SAM" id="MobiDB-lite"/>
    </source>
</evidence>
<dbReference type="InterPro" id="IPR001965">
    <property type="entry name" value="Znf_PHD"/>
</dbReference>
<feature type="compositionally biased region" description="Low complexity" evidence="6">
    <location>
        <begin position="89"/>
        <end position="103"/>
    </location>
</feature>
<protein>
    <submittedName>
        <fullName evidence="9">Uncharacterized protein</fullName>
    </submittedName>
</protein>
<dbReference type="SUPFAM" id="SSF53098">
    <property type="entry name" value="Ribonuclease H-like"/>
    <property type="match status" value="1"/>
</dbReference>
<dbReference type="PROSITE" id="PS50994">
    <property type="entry name" value="INTEGRASE"/>
    <property type="match status" value="1"/>
</dbReference>
<accession>A0ABM1Y7J2</accession>
<feature type="region of interest" description="Disordered" evidence="6">
    <location>
        <begin position="216"/>
        <end position="257"/>
    </location>
</feature>
<evidence type="ECO:0000256" key="2">
    <source>
        <dbReference type="ARBA" id="ARBA00022771"/>
    </source>
</evidence>
<dbReference type="Proteomes" id="UP000069940">
    <property type="component" value="Unassembled WGS sequence"/>
</dbReference>
<dbReference type="PANTHER" id="PTHR47331">
    <property type="entry name" value="PHD-TYPE DOMAIN-CONTAINING PROTEIN"/>
    <property type="match status" value="1"/>
</dbReference>
<dbReference type="Gene3D" id="3.30.40.10">
    <property type="entry name" value="Zinc/RING finger domain, C3HC4 (zinc finger)"/>
    <property type="match status" value="1"/>
</dbReference>